<dbReference type="AlphaFoldDB" id="A0A2W7NIA7"/>
<keyword evidence="2" id="KW-1185">Reference proteome</keyword>
<comment type="caution">
    <text evidence="1">The sequence shown here is derived from an EMBL/GenBank/DDBJ whole genome shotgun (WGS) entry which is preliminary data.</text>
</comment>
<sequence length="45" mass="5253">MSLILDEKIAADETDDEMNQDFVICFLNFPKLIPMKSNNLLVFFE</sequence>
<proteinExistence type="predicted"/>
<organism evidence="1 2">
    <name type="scientific">Breznakibacter xylanolyticus</name>
    <dbReference type="NCBI Taxonomy" id="990"/>
    <lineage>
        <taxon>Bacteria</taxon>
        <taxon>Pseudomonadati</taxon>
        <taxon>Bacteroidota</taxon>
        <taxon>Bacteroidia</taxon>
        <taxon>Marinilabiliales</taxon>
        <taxon>Marinilabiliaceae</taxon>
        <taxon>Breznakibacter</taxon>
    </lineage>
</organism>
<dbReference type="EMBL" id="QKZK01000003">
    <property type="protein sequence ID" value="PZX20008.1"/>
    <property type="molecule type" value="Genomic_DNA"/>
</dbReference>
<name>A0A2W7NIA7_9BACT</name>
<reference evidence="1 2" key="1">
    <citation type="submission" date="2018-06" db="EMBL/GenBank/DDBJ databases">
        <title>Genomic Encyclopedia of Archaeal and Bacterial Type Strains, Phase II (KMG-II): from individual species to whole genera.</title>
        <authorList>
            <person name="Goeker M."/>
        </authorList>
    </citation>
    <scope>NUCLEOTIDE SEQUENCE [LARGE SCALE GENOMIC DNA]</scope>
    <source>
        <strain evidence="1 2">DSM 6779</strain>
    </source>
</reference>
<evidence type="ECO:0000313" key="2">
    <source>
        <dbReference type="Proteomes" id="UP000249239"/>
    </source>
</evidence>
<dbReference type="Proteomes" id="UP000249239">
    <property type="component" value="Unassembled WGS sequence"/>
</dbReference>
<gene>
    <name evidence="1" type="ORF">LX69_00458</name>
</gene>
<protein>
    <submittedName>
        <fullName evidence="1">Uncharacterized protein</fullName>
    </submittedName>
</protein>
<accession>A0A2W7NIA7</accession>
<evidence type="ECO:0000313" key="1">
    <source>
        <dbReference type="EMBL" id="PZX20008.1"/>
    </source>
</evidence>